<dbReference type="InterPro" id="IPR001594">
    <property type="entry name" value="Palmitoyltrfase_DHHC"/>
</dbReference>
<evidence type="ECO:0000256" key="7">
    <source>
        <dbReference type="RuleBase" id="RU079119"/>
    </source>
</evidence>
<keyword evidence="3 7" id="KW-0812">Transmembrane</keyword>
<reference evidence="9 10" key="1">
    <citation type="journal article" date="2022" name="Allergy">
        <title>Genome assembly and annotation of Periplaneta americana reveal a comprehensive cockroach allergen profile.</title>
        <authorList>
            <person name="Wang L."/>
            <person name="Xiong Q."/>
            <person name="Saelim N."/>
            <person name="Wang L."/>
            <person name="Nong W."/>
            <person name="Wan A.T."/>
            <person name="Shi M."/>
            <person name="Liu X."/>
            <person name="Cao Q."/>
            <person name="Hui J.H.L."/>
            <person name="Sookrung N."/>
            <person name="Leung T.F."/>
            <person name="Tungtrongchitr A."/>
            <person name="Tsui S.K.W."/>
        </authorList>
    </citation>
    <scope>NUCLEOTIDE SEQUENCE [LARGE SCALE GENOMIC DNA]</scope>
    <source>
        <strain evidence="9">PWHHKU_190912</strain>
    </source>
</reference>
<keyword evidence="10" id="KW-1185">Reference proteome</keyword>
<dbReference type="InterPro" id="IPR036028">
    <property type="entry name" value="SH3-like_dom_sf"/>
</dbReference>
<feature type="domain" description="Palmitoyltransferase DHHC" evidence="8">
    <location>
        <begin position="1"/>
        <end position="107"/>
    </location>
</feature>
<evidence type="ECO:0000256" key="5">
    <source>
        <dbReference type="ARBA" id="ARBA00023136"/>
    </source>
</evidence>
<sequence>MDHHCPWINNCVGHYNHAHFTAFLFWAVCGCLQASIVLSCSLYRALNRVWYLYYGDGTEPIVVLSVYSLVFCVFCLGLSIGVVLAVGMLLYFQLRSIVRNQTGIEDWIVEKAHNRRDPGDPKFVYPYNLGWKNNLKQVLNWTCDPVGDGFTWPVREGCDQYTLTREQQQQKCEKRQRTRTYAVVMNYSGSWVPVSKGWRVLCHPPFTDEPRIALRKGDIVNVTRWRRYWLFGEKVHRDGIKKRERGWFPRPCAVEMVEGASCNEQDKNK</sequence>
<protein>
    <recommendedName>
        <fullName evidence="7">Palmitoyltransferase</fullName>
        <ecNumber evidence="7">2.3.1.225</ecNumber>
    </recommendedName>
</protein>
<gene>
    <name evidence="9" type="ORF">ANN_22884</name>
</gene>
<evidence type="ECO:0000256" key="1">
    <source>
        <dbReference type="ARBA" id="ARBA00004141"/>
    </source>
</evidence>
<evidence type="ECO:0000313" key="10">
    <source>
        <dbReference type="Proteomes" id="UP001148838"/>
    </source>
</evidence>
<comment type="domain">
    <text evidence="7">The DHHC domain is required for palmitoyltransferase activity.</text>
</comment>
<keyword evidence="2 7" id="KW-0808">Transferase</keyword>
<name>A0ABQ8SKS0_PERAM</name>
<dbReference type="PROSITE" id="PS50216">
    <property type="entry name" value="DHHC"/>
    <property type="match status" value="1"/>
</dbReference>
<evidence type="ECO:0000256" key="2">
    <source>
        <dbReference type="ARBA" id="ARBA00022679"/>
    </source>
</evidence>
<organism evidence="9 10">
    <name type="scientific">Periplaneta americana</name>
    <name type="common">American cockroach</name>
    <name type="synonym">Blatta americana</name>
    <dbReference type="NCBI Taxonomy" id="6978"/>
    <lineage>
        <taxon>Eukaryota</taxon>
        <taxon>Metazoa</taxon>
        <taxon>Ecdysozoa</taxon>
        <taxon>Arthropoda</taxon>
        <taxon>Hexapoda</taxon>
        <taxon>Insecta</taxon>
        <taxon>Pterygota</taxon>
        <taxon>Neoptera</taxon>
        <taxon>Polyneoptera</taxon>
        <taxon>Dictyoptera</taxon>
        <taxon>Blattodea</taxon>
        <taxon>Blattoidea</taxon>
        <taxon>Blattidae</taxon>
        <taxon>Blattinae</taxon>
        <taxon>Periplaneta</taxon>
    </lineage>
</organism>
<feature type="transmembrane region" description="Helical" evidence="7">
    <location>
        <begin position="66"/>
        <end position="92"/>
    </location>
</feature>
<comment type="subcellular location">
    <subcellularLocation>
        <location evidence="1">Membrane</location>
        <topology evidence="1">Multi-pass membrane protein</topology>
    </subcellularLocation>
</comment>
<keyword evidence="4 7" id="KW-1133">Transmembrane helix</keyword>
<comment type="similarity">
    <text evidence="7">Belongs to the DHHC palmitoyltransferase family.</text>
</comment>
<evidence type="ECO:0000256" key="4">
    <source>
        <dbReference type="ARBA" id="ARBA00022989"/>
    </source>
</evidence>
<feature type="transmembrane region" description="Helical" evidence="7">
    <location>
        <begin position="23"/>
        <end position="46"/>
    </location>
</feature>
<evidence type="ECO:0000313" key="9">
    <source>
        <dbReference type="EMBL" id="KAJ4434327.1"/>
    </source>
</evidence>
<comment type="catalytic activity">
    <reaction evidence="7">
        <text>L-cysteinyl-[protein] + hexadecanoyl-CoA = S-hexadecanoyl-L-cysteinyl-[protein] + CoA</text>
        <dbReference type="Rhea" id="RHEA:36683"/>
        <dbReference type="Rhea" id="RHEA-COMP:10131"/>
        <dbReference type="Rhea" id="RHEA-COMP:11032"/>
        <dbReference type="ChEBI" id="CHEBI:29950"/>
        <dbReference type="ChEBI" id="CHEBI:57287"/>
        <dbReference type="ChEBI" id="CHEBI:57379"/>
        <dbReference type="ChEBI" id="CHEBI:74151"/>
        <dbReference type="EC" id="2.3.1.225"/>
    </reaction>
</comment>
<dbReference type="EMBL" id="JAJSOF020000025">
    <property type="protein sequence ID" value="KAJ4434327.1"/>
    <property type="molecule type" value="Genomic_DNA"/>
</dbReference>
<dbReference type="SUPFAM" id="SSF50044">
    <property type="entry name" value="SH3-domain"/>
    <property type="match status" value="1"/>
</dbReference>
<evidence type="ECO:0000256" key="3">
    <source>
        <dbReference type="ARBA" id="ARBA00022692"/>
    </source>
</evidence>
<dbReference type="PANTHER" id="PTHR12246">
    <property type="entry name" value="PALMITOYLTRANSFERASE ZDHHC16"/>
    <property type="match status" value="1"/>
</dbReference>
<keyword evidence="5 7" id="KW-0472">Membrane</keyword>
<proteinExistence type="inferred from homology"/>
<keyword evidence="6 7" id="KW-0012">Acyltransferase</keyword>
<dbReference type="EC" id="2.3.1.225" evidence="7"/>
<dbReference type="Pfam" id="PF01529">
    <property type="entry name" value="DHHC"/>
    <property type="match status" value="1"/>
</dbReference>
<comment type="caution">
    <text evidence="9">The sequence shown here is derived from an EMBL/GenBank/DDBJ whole genome shotgun (WGS) entry which is preliminary data.</text>
</comment>
<evidence type="ECO:0000259" key="8">
    <source>
        <dbReference type="Pfam" id="PF01529"/>
    </source>
</evidence>
<dbReference type="InterPro" id="IPR039859">
    <property type="entry name" value="PFA4/ZDH16/20/ERF2-like"/>
</dbReference>
<accession>A0ABQ8SKS0</accession>
<dbReference type="Proteomes" id="UP001148838">
    <property type="component" value="Unassembled WGS sequence"/>
</dbReference>
<evidence type="ECO:0000256" key="6">
    <source>
        <dbReference type="ARBA" id="ARBA00023315"/>
    </source>
</evidence>